<dbReference type="Proteomes" id="UP000243459">
    <property type="component" value="Chromosome 5"/>
</dbReference>
<evidence type="ECO:0000313" key="3">
    <source>
        <dbReference type="Proteomes" id="UP000243459"/>
    </source>
</evidence>
<feature type="region of interest" description="Disordered" evidence="1">
    <location>
        <begin position="1"/>
        <end position="44"/>
    </location>
</feature>
<proteinExistence type="predicted"/>
<reference evidence="3" key="1">
    <citation type="journal article" date="2017" name="Nat. Commun.">
        <title>The asparagus genome sheds light on the origin and evolution of a young Y chromosome.</title>
        <authorList>
            <person name="Harkess A."/>
            <person name="Zhou J."/>
            <person name="Xu C."/>
            <person name="Bowers J.E."/>
            <person name="Van der Hulst R."/>
            <person name="Ayyampalayam S."/>
            <person name="Mercati F."/>
            <person name="Riccardi P."/>
            <person name="McKain M.R."/>
            <person name="Kakrana A."/>
            <person name="Tang H."/>
            <person name="Ray J."/>
            <person name="Groenendijk J."/>
            <person name="Arikit S."/>
            <person name="Mathioni S.M."/>
            <person name="Nakano M."/>
            <person name="Shan H."/>
            <person name="Telgmann-Rauber A."/>
            <person name="Kanno A."/>
            <person name="Yue Z."/>
            <person name="Chen H."/>
            <person name="Li W."/>
            <person name="Chen Y."/>
            <person name="Xu X."/>
            <person name="Zhang Y."/>
            <person name="Luo S."/>
            <person name="Chen H."/>
            <person name="Gao J."/>
            <person name="Mao Z."/>
            <person name="Pires J.C."/>
            <person name="Luo M."/>
            <person name="Kudrna D."/>
            <person name="Wing R.A."/>
            <person name="Meyers B.C."/>
            <person name="Yi K."/>
            <person name="Kong H."/>
            <person name="Lavrijsen P."/>
            <person name="Sunseri F."/>
            <person name="Falavigna A."/>
            <person name="Ye Y."/>
            <person name="Leebens-Mack J.H."/>
            <person name="Chen G."/>
        </authorList>
    </citation>
    <scope>NUCLEOTIDE SEQUENCE [LARGE SCALE GENOMIC DNA]</scope>
    <source>
        <strain evidence="3">cv. DH0086</strain>
    </source>
</reference>
<organism evidence="2 3">
    <name type="scientific">Asparagus officinalis</name>
    <name type="common">Garden asparagus</name>
    <dbReference type="NCBI Taxonomy" id="4686"/>
    <lineage>
        <taxon>Eukaryota</taxon>
        <taxon>Viridiplantae</taxon>
        <taxon>Streptophyta</taxon>
        <taxon>Embryophyta</taxon>
        <taxon>Tracheophyta</taxon>
        <taxon>Spermatophyta</taxon>
        <taxon>Magnoliopsida</taxon>
        <taxon>Liliopsida</taxon>
        <taxon>Asparagales</taxon>
        <taxon>Asparagaceae</taxon>
        <taxon>Asparagoideae</taxon>
        <taxon>Asparagus</taxon>
    </lineage>
</organism>
<keyword evidence="3" id="KW-1185">Reference proteome</keyword>
<dbReference type="AlphaFoldDB" id="A0A5P1ETN6"/>
<feature type="compositionally biased region" description="Basic residues" evidence="1">
    <location>
        <begin position="34"/>
        <end position="44"/>
    </location>
</feature>
<dbReference type="EMBL" id="CM007385">
    <property type="protein sequence ID" value="ONK69033.1"/>
    <property type="molecule type" value="Genomic_DNA"/>
</dbReference>
<name>A0A5P1ETN6_ASPOF</name>
<protein>
    <submittedName>
        <fullName evidence="2">Uncharacterized protein</fullName>
    </submittedName>
</protein>
<sequence length="164" mass="18553">MDQLCLNPSPSPNPNHEPADPNLRPVNSTAFKREARKKRKERKRVQKLGDELDNLLALGTRTRPSNPVSFSDIEWPCAGINSDPIPETGWVVRGPNPQPGNPLRLPPPTRSLRPLRRGCSRKCWRNARASSPTTMSLRRTTKGRMWAILGLLNFLWAYLRKTGI</sequence>
<accession>A0A5P1ETN6</accession>
<dbReference type="Gramene" id="ONK69033">
    <property type="protein sequence ID" value="ONK69033"/>
    <property type="gene ID" value="A4U43_C05F18590"/>
</dbReference>
<evidence type="ECO:0000256" key="1">
    <source>
        <dbReference type="SAM" id="MobiDB-lite"/>
    </source>
</evidence>
<evidence type="ECO:0000313" key="2">
    <source>
        <dbReference type="EMBL" id="ONK69033.1"/>
    </source>
</evidence>
<gene>
    <name evidence="2" type="ORF">A4U43_C05F18590</name>
</gene>